<organism evidence="3 4">
    <name type="scientific">Trypanosoma vivax (strain Y486)</name>
    <dbReference type="NCBI Taxonomy" id="1055687"/>
    <lineage>
        <taxon>Eukaryota</taxon>
        <taxon>Discoba</taxon>
        <taxon>Euglenozoa</taxon>
        <taxon>Kinetoplastea</taxon>
        <taxon>Metakinetoplastina</taxon>
        <taxon>Trypanosomatida</taxon>
        <taxon>Trypanosomatidae</taxon>
        <taxon>Trypanosoma</taxon>
        <taxon>Duttonella</taxon>
    </lineage>
</organism>
<evidence type="ECO:0000313" key="4">
    <source>
        <dbReference type="Proteomes" id="UP000009027"/>
    </source>
</evidence>
<name>F9WPE0_TRYVY</name>
<feature type="coiled-coil region" evidence="1">
    <location>
        <begin position="65"/>
        <end position="92"/>
    </location>
</feature>
<keyword evidence="4" id="KW-1185">Reference proteome</keyword>
<feature type="chain" id="PRO_5003390723" evidence="2">
    <location>
        <begin position="21"/>
        <end position="584"/>
    </location>
</feature>
<evidence type="ECO:0000256" key="1">
    <source>
        <dbReference type="SAM" id="Coils"/>
    </source>
</evidence>
<feature type="signal peptide" evidence="2">
    <location>
        <begin position="1"/>
        <end position="20"/>
    </location>
</feature>
<reference evidence="3 4" key="1">
    <citation type="journal article" date="2012" name="Proc. Natl. Acad. Sci. U.S.A.">
        <title>Antigenic diversity is generated by distinct evolutionary mechanisms in African trypanosome species.</title>
        <authorList>
            <person name="Jackson A.P."/>
            <person name="Berry A."/>
            <person name="Aslett M."/>
            <person name="Allison H.C."/>
            <person name="Burton P."/>
            <person name="Vavrova-Anderson J."/>
            <person name="Brown R."/>
            <person name="Browne H."/>
            <person name="Corton N."/>
            <person name="Hauser H."/>
            <person name="Gamble J."/>
            <person name="Gilderthorp R."/>
            <person name="Marcello L."/>
            <person name="McQuillan J."/>
            <person name="Otto T.D."/>
            <person name="Quail M.A."/>
            <person name="Sanders M.J."/>
            <person name="van Tonder A."/>
            <person name="Ginger M.L."/>
            <person name="Field M.C."/>
            <person name="Barry J.D."/>
            <person name="Hertz-Fowler C."/>
            <person name="Berriman M."/>
        </authorList>
    </citation>
    <scope>NUCLEOTIDE SEQUENCE</scope>
    <source>
        <strain evidence="3 4">Y486</strain>
    </source>
</reference>
<accession>F9WPE0</accession>
<keyword evidence="2" id="KW-0732">Signal</keyword>
<dbReference type="Proteomes" id="UP000009027">
    <property type="component" value="Unassembled WGS sequence"/>
</dbReference>
<gene>
    <name evidence="3" type="ORF">TvY486_0021180</name>
</gene>
<evidence type="ECO:0000256" key="2">
    <source>
        <dbReference type="SAM" id="SignalP"/>
    </source>
</evidence>
<sequence length="584" mass="64095">MVSKCFCLLLLFSVLHCGASKRPRKSWSKYPLTPEETCDAKDVLWGWLHVVNKPALRAEAVKKNVSEIMQRARDMRTKAENLMAKYEKIRALLVSTGNEEELAIIDQGISDVNKAIARVNQSELISKNAMKAAEDSSGSSTICFNALMRAAHVLWKSEADGRWNYTSVKATLDQRGNYCERRYGISKILDDNIGNIDAMNLTEWRNNALRALDETYDSIKSNETKYHPTVRDPDKIRDVKQAVQDTVSLLEVAVQGFELSREAANEARNNLEHASKVVKAAENSFLASVNGKVFCEIVVQFSKSERRMKTVKDNVNNEKQNAGNAVDNSNRVHEDVNAAYKLVNDVTERLHGGHLTPIPMLAGTYNSITTRSVSKASDAASNSVRSASEANTIVNEIQQKVKTQHELLERVQTQLAVMSDGAGTNGGKVTFEACNDSVSRILKSKSSEDIRGIAEFNTTLLRELNITLQKIGSTADVIERNLSGVNKQAQGAESSAREASLLAKQATENVKQTVVKVLSGIVAKLCAALSELRALHDRSEAFSAHAANASANISEWLVRVDAIAKESDALVDLPTSVEDAFATA</sequence>
<dbReference type="EMBL" id="CAEX01003384">
    <property type="protein sequence ID" value="CCD19417.1"/>
    <property type="molecule type" value="Genomic_DNA"/>
</dbReference>
<proteinExistence type="predicted"/>
<evidence type="ECO:0000313" key="3">
    <source>
        <dbReference type="EMBL" id="CCD19417.1"/>
    </source>
</evidence>
<feature type="coiled-coil region" evidence="1">
    <location>
        <begin position="264"/>
        <end position="321"/>
    </location>
</feature>
<protein>
    <submittedName>
        <fullName evidence="3">Uncharacterized protein</fullName>
    </submittedName>
</protein>
<dbReference type="VEuPathDB" id="TriTrypDB:TvY486_0021180"/>
<dbReference type="AlphaFoldDB" id="F9WPE0"/>
<feature type="non-terminal residue" evidence="3">
    <location>
        <position position="584"/>
    </location>
</feature>
<keyword evidence="1" id="KW-0175">Coiled coil</keyword>